<protein>
    <recommendedName>
        <fullName evidence="3">Fungal-specific transcription factor domain-containing protein</fullName>
    </recommendedName>
</protein>
<name>A0ABR4KEK1_9EURO</name>
<dbReference type="PANTHER" id="PTHR14187">
    <property type="entry name" value="ALPHA KINASE/ELONGATION FACTOR 2 KINASE"/>
    <property type="match status" value="1"/>
</dbReference>
<sequence>MSLNLRDTRSFLWLYNPSIDTGSPGEACRGIKLVLDVDHKTAYAPSLPAQALLERCGKNPLEAAGDYLRQLIRQVEKLIESRLGVAIEDTSSLRFILTIPAVWSDRVKEATRQALVPEPEAAALYSLPTMQPGVIVVRTLKKVICFIVCAAGGGAVDLIHYIVHSLEPLHQVHTRRICGVKALQYAAGWDLTDTPPCLSSRRGPLFSTSRTESSPASREDSMKIRARFRTTFLFREPWTMTTRGAGPASSSNSQIPACKWNSGPLGNCYTLVNIWSAGSESNPDLVPESIVQGIRRLLHEQYPTYSTPDLLAALQFLLILLIILFFCLGNDPGLEDPTDVQLSLKDRALVSAKLRAIHSLHHLDFVWSVLRGYLILICWELGPLPAPPPRYLWEVGYEEAWKRMFARFLQQWMYGPCLMSEMFAMNGEAPLEPRPERWRAKADEFGMMLMAEGTITLSNRVPDVGNPYTCGRV</sequence>
<evidence type="ECO:0000313" key="2">
    <source>
        <dbReference type="Proteomes" id="UP001610444"/>
    </source>
</evidence>
<dbReference type="PANTHER" id="PTHR14187:SF5">
    <property type="entry name" value="HEAT SHOCK 70 KDA PROTEIN 12A"/>
    <property type="match status" value="1"/>
</dbReference>
<dbReference type="InterPro" id="IPR043129">
    <property type="entry name" value="ATPase_NBD"/>
</dbReference>
<dbReference type="RefSeq" id="XP_070898898.1">
    <property type="nucleotide sequence ID" value="XM_071045667.1"/>
</dbReference>
<dbReference type="Proteomes" id="UP001610444">
    <property type="component" value="Unassembled WGS sequence"/>
</dbReference>
<dbReference type="Gene3D" id="3.30.420.40">
    <property type="match status" value="1"/>
</dbReference>
<dbReference type="EMBL" id="JBFXLR010000022">
    <property type="protein sequence ID" value="KAL2849673.1"/>
    <property type="molecule type" value="Genomic_DNA"/>
</dbReference>
<keyword evidence="2" id="KW-1185">Reference proteome</keyword>
<dbReference type="GeneID" id="98160831"/>
<comment type="caution">
    <text evidence="1">The sequence shown here is derived from an EMBL/GenBank/DDBJ whole genome shotgun (WGS) entry which is preliminary data.</text>
</comment>
<organism evidence="1 2">
    <name type="scientific">Aspergillus pseudodeflectus</name>
    <dbReference type="NCBI Taxonomy" id="176178"/>
    <lineage>
        <taxon>Eukaryota</taxon>
        <taxon>Fungi</taxon>
        <taxon>Dikarya</taxon>
        <taxon>Ascomycota</taxon>
        <taxon>Pezizomycotina</taxon>
        <taxon>Eurotiomycetes</taxon>
        <taxon>Eurotiomycetidae</taxon>
        <taxon>Eurotiales</taxon>
        <taxon>Aspergillaceae</taxon>
        <taxon>Aspergillus</taxon>
        <taxon>Aspergillus subgen. Nidulantes</taxon>
    </lineage>
</organism>
<reference evidence="1 2" key="1">
    <citation type="submission" date="2024-07" db="EMBL/GenBank/DDBJ databases">
        <title>Section-level genome sequencing and comparative genomics of Aspergillus sections Usti and Cavernicolus.</title>
        <authorList>
            <consortium name="Lawrence Berkeley National Laboratory"/>
            <person name="Nybo J.L."/>
            <person name="Vesth T.C."/>
            <person name="Theobald S."/>
            <person name="Frisvad J.C."/>
            <person name="Larsen T.O."/>
            <person name="Kjaerboelling I."/>
            <person name="Rothschild-Mancinelli K."/>
            <person name="Lyhne E.K."/>
            <person name="Kogle M.E."/>
            <person name="Barry K."/>
            <person name="Clum A."/>
            <person name="Na H."/>
            <person name="Ledsgaard L."/>
            <person name="Lin J."/>
            <person name="Lipzen A."/>
            <person name="Kuo A."/>
            <person name="Riley R."/>
            <person name="Mondo S."/>
            <person name="LaButti K."/>
            <person name="Haridas S."/>
            <person name="Pangalinan J."/>
            <person name="Salamov A.A."/>
            <person name="Simmons B.A."/>
            <person name="Magnuson J.K."/>
            <person name="Chen J."/>
            <person name="Drula E."/>
            <person name="Henrissat B."/>
            <person name="Wiebenga A."/>
            <person name="Lubbers R.J."/>
            <person name="Gomes A.C."/>
            <person name="Macurrencykelacurrency M.R."/>
            <person name="Stajich J."/>
            <person name="Grigoriev I.V."/>
            <person name="Mortensen U.H."/>
            <person name="De vries R.P."/>
            <person name="Baker S.E."/>
            <person name="Andersen M.R."/>
        </authorList>
    </citation>
    <scope>NUCLEOTIDE SEQUENCE [LARGE SCALE GENOMIC DNA]</scope>
    <source>
        <strain evidence="1 2">CBS 756.74</strain>
    </source>
</reference>
<gene>
    <name evidence="1" type="ORF">BJX68DRAFT_266988</name>
</gene>
<evidence type="ECO:0000313" key="1">
    <source>
        <dbReference type="EMBL" id="KAL2849673.1"/>
    </source>
</evidence>
<accession>A0ABR4KEK1</accession>
<evidence type="ECO:0008006" key="3">
    <source>
        <dbReference type="Google" id="ProtNLM"/>
    </source>
</evidence>
<proteinExistence type="predicted"/>
<dbReference type="SUPFAM" id="SSF53067">
    <property type="entry name" value="Actin-like ATPase domain"/>
    <property type="match status" value="1"/>
</dbReference>